<dbReference type="OrthoDB" id="302765at2759"/>
<evidence type="ECO:0000256" key="1">
    <source>
        <dbReference type="SAM" id="SignalP"/>
    </source>
</evidence>
<dbReference type="AlphaFoldDB" id="A0A8S1UEX5"/>
<sequence length="166" mass="19268">MIKIIFFIITLQSLISCQVEYSNIDDISQQETLQQSNEELQNKIKSKIENQEIQSSNQDIYDVESEEDNETLFVNYEIGEEQVLDAQYTFIDDDDTVGANLLEIIRDDELLYSDTHDDKPENMVIDASQNLQDETPQAINYEQNQIKLCSLETQTNCQQQIDEQQS</sequence>
<organism evidence="2 3">
    <name type="scientific">Paramecium pentaurelia</name>
    <dbReference type="NCBI Taxonomy" id="43138"/>
    <lineage>
        <taxon>Eukaryota</taxon>
        <taxon>Sar</taxon>
        <taxon>Alveolata</taxon>
        <taxon>Ciliophora</taxon>
        <taxon>Intramacronucleata</taxon>
        <taxon>Oligohymenophorea</taxon>
        <taxon>Peniculida</taxon>
        <taxon>Parameciidae</taxon>
        <taxon>Paramecium</taxon>
    </lineage>
</organism>
<name>A0A8S1UEX5_9CILI</name>
<evidence type="ECO:0000313" key="3">
    <source>
        <dbReference type="Proteomes" id="UP000689195"/>
    </source>
</evidence>
<proteinExistence type="predicted"/>
<reference evidence="2" key="1">
    <citation type="submission" date="2021-01" db="EMBL/GenBank/DDBJ databases">
        <authorList>
            <consortium name="Genoscope - CEA"/>
            <person name="William W."/>
        </authorList>
    </citation>
    <scope>NUCLEOTIDE SEQUENCE</scope>
</reference>
<keyword evidence="1" id="KW-0732">Signal</keyword>
<feature type="chain" id="PRO_5035860215" description="Transmembrane protein" evidence="1">
    <location>
        <begin position="18"/>
        <end position="166"/>
    </location>
</feature>
<accession>A0A8S1UEX5</accession>
<dbReference type="PROSITE" id="PS51257">
    <property type="entry name" value="PROKAR_LIPOPROTEIN"/>
    <property type="match status" value="1"/>
</dbReference>
<dbReference type="Proteomes" id="UP000689195">
    <property type="component" value="Unassembled WGS sequence"/>
</dbReference>
<protein>
    <recommendedName>
        <fullName evidence="4">Transmembrane protein</fullName>
    </recommendedName>
</protein>
<dbReference type="EMBL" id="CAJJDO010000038">
    <property type="protein sequence ID" value="CAD8162583.1"/>
    <property type="molecule type" value="Genomic_DNA"/>
</dbReference>
<feature type="signal peptide" evidence="1">
    <location>
        <begin position="1"/>
        <end position="17"/>
    </location>
</feature>
<evidence type="ECO:0000313" key="2">
    <source>
        <dbReference type="EMBL" id="CAD8162583.1"/>
    </source>
</evidence>
<comment type="caution">
    <text evidence="2">The sequence shown here is derived from an EMBL/GenBank/DDBJ whole genome shotgun (WGS) entry which is preliminary data.</text>
</comment>
<keyword evidence="3" id="KW-1185">Reference proteome</keyword>
<gene>
    <name evidence="2" type="ORF">PPENT_87.1.T0380137</name>
</gene>
<evidence type="ECO:0008006" key="4">
    <source>
        <dbReference type="Google" id="ProtNLM"/>
    </source>
</evidence>